<dbReference type="Proteomes" id="UP000291269">
    <property type="component" value="Unassembled WGS sequence"/>
</dbReference>
<dbReference type="RefSeq" id="WP_129224777.1">
    <property type="nucleotide sequence ID" value="NZ_SDOZ01000002.1"/>
</dbReference>
<dbReference type="OrthoDB" id="9815108at2"/>
<dbReference type="Gene3D" id="2.60.120.260">
    <property type="entry name" value="Galactose-binding domain-like"/>
    <property type="match status" value="2"/>
</dbReference>
<feature type="domain" description="Alpha-L-rhamnosidase six-hairpin glycosidase" evidence="1">
    <location>
        <begin position="258"/>
        <end position="588"/>
    </location>
</feature>
<reference evidence="3 4" key="1">
    <citation type="journal article" date="2019" name="Gut">
        <title>Antibiotics-induced monodominance of a novel gut bacterial order.</title>
        <authorList>
            <person name="Hildebrand F."/>
            <person name="Moitinho-Silva L."/>
            <person name="Blasche S."/>
            <person name="Jahn M.T."/>
            <person name="Gossmann T.I."/>
            <person name="Heuerta-Cepas J."/>
            <person name="Hercog R."/>
            <person name="Luetge M."/>
            <person name="Bahram M."/>
            <person name="Pryszlak A."/>
            <person name="Alves R.J."/>
            <person name="Waszak S.M."/>
            <person name="Zhu A."/>
            <person name="Ye L."/>
            <person name="Costea P.I."/>
            <person name="Aalvink S."/>
            <person name="Belzer C."/>
            <person name="Forslund S.K."/>
            <person name="Sunagawa S."/>
            <person name="Hentschel U."/>
            <person name="Merten C."/>
            <person name="Patil K.R."/>
            <person name="Benes V."/>
            <person name="Bork P."/>
        </authorList>
    </citation>
    <scope>NUCLEOTIDE SEQUENCE [LARGE SCALE GENOMIC DNA]</scope>
    <source>
        <strain evidence="3 4">HDS1380</strain>
    </source>
</reference>
<dbReference type="PANTHER" id="PTHR34987">
    <property type="entry name" value="C, PUTATIVE (AFU_ORTHOLOGUE AFUA_3G02880)-RELATED"/>
    <property type="match status" value="1"/>
</dbReference>
<evidence type="ECO:0000259" key="2">
    <source>
        <dbReference type="Pfam" id="PF21209"/>
    </source>
</evidence>
<organism evidence="3 4">
    <name type="scientific">Candidatus Borkfalkia ceftriaxoniphila</name>
    <dbReference type="NCBI Taxonomy" id="2508949"/>
    <lineage>
        <taxon>Bacteria</taxon>
        <taxon>Bacillati</taxon>
        <taxon>Bacillota</taxon>
        <taxon>Clostridia</taxon>
        <taxon>Christensenellales</taxon>
        <taxon>Christensenellaceae</taxon>
        <taxon>Candidatus Borkfalkia</taxon>
    </lineage>
</organism>
<dbReference type="InterPro" id="IPR048932">
    <property type="entry name" value="Rhamnosid-like_N_bacteroidetes"/>
</dbReference>
<proteinExistence type="predicted"/>
<evidence type="ECO:0000313" key="3">
    <source>
        <dbReference type="EMBL" id="RXZ61777.1"/>
    </source>
</evidence>
<gene>
    <name evidence="3" type="ORF">ESZ91_05145</name>
</gene>
<dbReference type="Pfam" id="PF21209">
    <property type="entry name" value="Bac_rhamnosid-like_N"/>
    <property type="match status" value="1"/>
</dbReference>
<dbReference type="InterPro" id="IPR008928">
    <property type="entry name" value="6-hairpin_glycosidase_sf"/>
</dbReference>
<dbReference type="Pfam" id="PF17389">
    <property type="entry name" value="Bac_rhamnosid6H"/>
    <property type="match status" value="1"/>
</dbReference>
<evidence type="ECO:0000313" key="4">
    <source>
        <dbReference type="Proteomes" id="UP000291269"/>
    </source>
</evidence>
<feature type="domain" description="Alpha-rhamnosidase-like N-terminal" evidence="2">
    <location>
        <begin position="46"/>
        <end position="235"/>
    </location>
</feature>
<dbReference type="EMBL" id="SDOZ01000002">
    <property type="protein sequence ID" value="RXZ61777.1"/>
    <property type="molecule type" value="Genomic_DNA"/>
</dbReference>
<dbReference type="AlphaFoldDB" id="A0A4Q2KCQ4"/>
<sequence length="687" mass="80130">MDRKAEWIWHNGDYEIRQLNACLTSRYEREVFVPPFWHTDDFCKNVKFIRRFTLSKPERLEIRANGKFNVIVNRIQAPENAYIREFQGFVDLRAGEYELIVSVYNEKEIPALYVNGETVRSDEQFLTTSNDFRYSAAGCDGLTDPESPPGPFRFRYEDVDFDILRKDKDSLLLDCRREMMGVVNLESCEGEGLVHIWYGESLAEATDKENCELTDELDFPVQTRPEVGKAFRYVHLHGEGVDLTNLKVLREFVPQARSAKFSCSDEKLEKIYAVALDTLALNTREFFLDGIKRDRWLWAGDAYQAFLMNYYSFFDLKTERRTITALAGKPPVVHFMNHIMEYSFYWIIGLYDFYMYAGDENYLRRMIPTARRIIEFARTRKTESGMIEGKEGDWVFVDWANIDNRGEVAAEQIIYLKALETMQKLCGISGDDPEEYREEYEALKKVLFDTLWDEERGVFYYSRYQGKLNPAIKKHPHIFALYFGILDDEKKKKVIQNVLLNDEAEKIVTPFMRFFELSALCLAGETDFVYHEILQYWGGMIDEGATSFWELYDKNERGDDKYAMYNRKYGKSLCHAWGASPLYLLGRYLIGLEPTKPAYEEYRLCPKLVRLSSYSATLPLRDGDIRIESAKDTLTVYAEKTDGELWLSDALFDTEGWDEARGGYKIFKLRGGVLRTVAARKKIKGED</sequence>
<dbReference type="Gene3D" id="1.50.10.10">
    <property type="match status" value="1"/>
</dbReference>
<dbReference type="InterPro" id="IPR012341">
    <property type="entry name" value="6hp_glycosidase-like_sf"/>
</dbReference>
<accession>A0A4Q2KCQ4</accession>
<dbReference type="PANTHER" id="PTHR34987:SF6">
    <property type="entry name" value="ALPHA-L-RHAMNOSIDASE SIX-HAIRPIN GLYCOSIDASE DOMAIN-CONTAINING PROTEIN"/>
    <property type="match status" value="1"/>
</dbReference>
<dbReference type="GO" id="GO:0005975">
    <property type="term" value="P:carbohydrate metabolic process"/>
    <property type="evidence" value="ECO:0007669"/>
    <property type="project" value="InterPro"/>
</dbReference>
<protein>
    <submittedName>
        <fullName evidence="3">Alpha-rhamnosidase</fullName>
    </submittedName>
</protein>
<dbReference type="Gene3D" id="2.60.420.10">
    <property type="entry name" value="Maltose phosphorylase, domain 3"/>
    <property type="match status" value="1"/>
</dbReference>
<comment type="caution">
    <text evidence="3">The sequence shown here is derived from an EMBL/GenBank/DDBJ whole genome shotgun (WGS) entry which is preliminary data.</text>
</comment>
<dbReference type="SUPFAM" id="SSF48208">
    <property type="entry name" value="Six-hairpin glycosidases"/>
    <property type="match status" value="1"/>
</dbReference>
<evidence type="ECO:0000259" key="1">
    <source>
        <dbReference type="Pfam" id="PF17389"/>
    </source>
</evidence>
<dbReference type="InterPro" id="IPR035396">
    <property type="entry name" value="Bac_rhamnosid6H"/>
</dbReference>
<name>A0A4Q2KCQ4_9FIRM</name>
<keyword evidence="4" id="KW-1185">Reference proteome</keyword>